<sequence length="64" mass="7323">MALQRSKQAFASARPDGSAQGCDNLSMLCQMDLFAGLRTFHQLGKLRLRLRHRNIHSRPLMTRI</sequence>
<evidence type="ECO:0000313" key="1">
    <source>
        <dbReference type="EMBL" id="CDX53371.1"/>
    </source>
</evidence>
<proteinExistence type="predicted"/>
<reference evidence="2" key="1">
    <citation type="submission" date="2014-08" db="EMBL/GenBank/DDBJ databases">
        <authorList>
            <person name="Edwards T."/>
        </authorList>
    </citation>
    <scope>NUCLEOTIDE SEQUENCE [LARGE SCALE GENOMIC DNA]</scope>
</reference>
<evidence type="ECO:0000313" key="2">
    <source>
        <dbReference type="Proteomes" id="UP000182888"/>
    </source>
</evidence>
<dbReference type="AlphaFoldDB" id="A0A0K2VT72"/>
<accession>A0A0K2VT72</accession>
<name>A0A0K2VT72_MESPL</name>
<protein>
    <submittedName>
        <fullName evidence="1">Uncharacterized protein</fullName>
    </submittedName>
</protein>
<dbReference type="Proteomes" id="UP000182888">
    <property type="component" value="Unassembled WGS sequence"/>
</dbReference>
<dbReference type="EMBL" id="CCND01000009">
    <property type="protein sequence ID" value="CDX53371.1"/>
    <property type="molecule type" value="Genomic_DNA"/>
</dbReference>
<gene>
    <name evidence="1" type="ORF">MPL1032_170062</name>
</gene>
<organism evidence="1 2">
    <name type="scientific">Mesorhizobium plurifarium</name>
    <dbReference type="NCBI Taxonomy" id="69974"/>
    <lineage>
        <taxon>Bacteria</taxon>
        <taxon>Pseudomonadati</taxon>
        <taxon>Pseudomonadota</taxon>
        <taxon>Alphaproteobacteria</taxon>
        <taxon>Hyphomicrobiales</taxon>
        <taxon>Phyllobacteriaceae</taxon>
        <taxon>Mesorhizobium</taxon>
    </lineage>
</organism>